<reference evidence="1 2" key="1">
    <citation type="journal article" date="2019" name="PLoS Biol.">
        <title>Sex chromosomes control vertical transmission of feminizing Wolbachia symbionts in an isopod.</title>
        <authorList>
            <person name="Becking T."/>
            <person name="Chebbi M.A."/>
            <person name="Giraud I."/>
            <person name="Moumen B."/>
            <person name="Laverre T."/>
            <person name="Caubet Y."/>
            <person name="Peccoud J."/>
            <person name="Gilbert C."/>
            <person name="Cordaux R."/>
        </authorList>
    </citation>
    <scope>NUCLEOTIDE SEQUENCE [LARGE SCALE GENOMIC DNA]</scope>
    <source>
        <strain evidence="1">ANa2</strain>
        <tissue evidence="1">Whole body excluding digestive tract and cuticle</tissue>
    </source>
</reference>
<comment type="caution">
    <text evidence="1">The sequence shown here is derived from an EMBL/GenBank/DDBJ whole genome shotgun (WGS) entry which is preliminary data.</text>
</comment>
<dbReference type="EMBL" id="SEYY01025167">
    <property type="protein sequence ID" value="KAB7493635.1"/>
    <property type="molecule type" value="Genomic_DNA"/>
</dbReference>
<dbReference type="Proteomes" id="UP000326759">
    <property type="component" value="Unassembled WGS sequence"/>
</dbReference>
<organism evidence="1 2">
    <name type="scientific">Armadillidium nasatum</name>
    <dbReference type="NCBI Taxonomy" id="96803"/>
    <lineage>
        <taxon>Eukaryota</taxon>
        <taxon>Metazoa</taxon>
        <taxon>Ecdysozoa</taxon>
        <taxon>Arthropoda</taxon>
        <taxon>Crustacea</taxon>
        <taxon>Multicrustacea</taxon>
        <taxon>Malacostraca</taxon>
        <taxon>Eumalacostraca</taxon>
        <taxon>Peracarida</taxon>
        <taxon>Isopoda</taxon>
        <taxon>Oniscidea</taxon>
        <taxon>Crinocheta</taxon>
        <taxon>Armadillidiidae</taxon>
        <taxon>Armadillidium</taxon>
    </lineage>
</organism>
<name>A0A5N5SH10_9CRUS</name>
<sequence>MLRNCCTRKIIKV</sequence>
<protein>
    <submittedName>
        <fullName evidence="1">Uncharacterized protein</fullName>
    </submittedName>
</protein>
<gene>
    <name evidence="1" type="ORF">Anas_03060</name>
</gene>
<evidence type="ECO:0000313" key="2">
    <source>
        <dbReference type="Proteomes" id="UP000326759"/>
    </source>
</evidence>
<keyword evidence="2" id="KW-1185">Reference proteome</keyword>
<evidence type="ECO:0000313" key="1">
    <source>
        <dbReference type="EMBL" id="KAB7493635.1"/>
    </source>
</evidence>
<feature type="non-terminal residue" evidence="1">
    <location>
        <position position="13"/>
    </location>
</feature>
<proteinExistence type="predicted"/>
<accession>A0A5N5SH10</accession>